<gene>
    <name evidence="2" type="ORF">H6G95_20220</name>
</gene>
<sequence length="61" mass="6787">MTASPLHIRLQDIDLRGIVADICNEMNLVEQINRLLGTHPQKIINQCRSGYKSNILNGLGS</sequence>
<organism evidence="2 3">
    <name type="scientific">Nostoc linckia FACHB-391</name>
    <dbReference type="NCBI Taxonomy" id="2692906"/>
    <lineage>
        <taxon>Bacteria</taxon>
        <taxon>Bacillati</taxon>
        <taxon>Cyanobacteriota</taxon>
        <taxon>Cyanophyceae</taxon>
        <taxon>Nostocales</taxon>
        <taxon>Nostocaceae</taxon>
        <taxon>Nostoc</taxon>
    </lineage>
</organism>
<dbReference type="RefSeq" id="WP_190895707.1">
    <property type="nucleotide sequence ID" value="NZ_JACJTE010000023.1"/>
</dbReference>
<comment type="caution">
    <text evidence="2">The sequence shown here is derived from an EMBL/GenBank/DDBJ whole genome shotgun (WGS) entry which is preliminary data.</text>
</comment>
<dbReference type="Pfam" id="PF14104">
    <property type="entry name" value="DUF4277"/>
    <property type="match status" value="1"/>
</dbReference>
<keyword evidence="3" id="KW-1185">Reference proteome</keyword>
<evidence type="ECO:0000313" key="3">
    <source>
        <dbReference type="Proteomes" id="UP000604661"/>
    </source>
</evidence>
<proteinExistence type="predicted"/>
<name>A0ABR8F1Y9_NOSLI</name>
<evidence type="ECO:0000259" key="1">
    <source>
        <dbReference type="Pfam" id="PF14104"/>
    </source>
</evidence>
<dbReference type="InterPro" id="IPR025457">
    <property type="entry name" value="DUF4277"/>
</dbReference>
<feature type="domain" description="DUF4277" evidence="1">
    <location>
        <begin position="10"/>
        <end position="60"/>
    </location>
</feature>
<reference evidence="2 3" key="1">
    <citation type="journal article" date="2020" name="ISME J.">
        <title>Comparative genomics reveals insights into cyanobacterial evolution and habitat adaptation.</title>
        <authorList>
            <person name="Chen M.Y."/>
            <person name="Teng W.K."/>
            <person name="Zhao L."/>
            <person name="Hu C.X."/>
            <person name="Zhou Y.K."/>
            <person name="Han B.P."/>
            <person name="Song L.R."/>
            <person name="Shu W.S."/>
        </authorList>
    </citation>
    <scope>NUCLEOTIDE SEQUENCE [LARGE SCALE GENOMIC DNA]</scope>
    <source>
        <strain evidence="2 3">FACHB-391</strain>
    </source>
</reference>
<dbReference type="Proteomes" id="UP000604661">
    <property type="component" value="Unassembled WGS sequence"/>
</dbReference>
<dbReference type="EMBL" id="JACJTE010000023">
    <property type="protein sequence ID" value="MBD2562901.1"/>
    <property type="molecule type" value="Genomic_DNA"/>
</dbReference>
<evidence type="ECO:0000313" key="2">
    <source>
        <dbReference type="EMBL" id="MBD2562901.1"/>
    </source>
</evidence>
<accession>A0ABR8F1Y9</accession>
<protein>
    <submittedName>
        <fullName evidence="2">DUF4277 domain-containing protein</fullName>
    </submittedName>
</protein>